<proteinExistence type="predicted"/>
<dbReference type="EMBL" id="JAQQAL010000018">
    <property type="protein sequence ID" value="MDC7226861.1"/>
    <property type="molecule type" value="Genomic_DNA"/>
</dbReference>
<dbReference type="AlphaFoldDB" id="A0AAJ1MKJ0"/>
<comment type="caution">
    <text evidence="1">The sequence shown here is derived from an EMBL/GenBank/DDBJ whole genome shotgun (WGS) entry which is preliminary data.</text>
</comment>
<gene>
    <name evidence="1" type="ORF">PQJ61_08845</name>
</gene>
<evidence type="ECO:0000313" key="1">
    <source>
        <dbReference type="EMBL" id="MDC7226861.1"/>
    </source>
</evidence>
<sequence length="179" mass="19406">MNCLNCTNKNCKLNAKDCNGSHDEVVAAYKESGAVPLYENADKLVAGGRAGSLSRVDEIIEFAELQGYSTVGIAYCFSMEKEAVRLKELLDETGLKVLSFRCTVNGVKETEISDKLTGGVNCNPIGQARAVNASRADLVIEMGLCLGHDILFHQHLEKPFTVLAVKDRVHGHNPLKALS</sequence>
<dbReference type="InterPro" id="IPR014997">
    <property type="entry name" value="DUF1847"/>
</dbReference>
<reference evidence="1 2" key="1">
    <citation type="submission" date="2022-12" db="EMBL/GenBank/DDBJ databases">
        <title>Metagenome assembled genome from gulf of manar.</title>
        <authorList>
            <person name="Kohli P."/>
            <person name="Pk S."/>
            <person name="Venkata Ramana C."/>
            <person name="Sasikala C."/>
        </authorList>
    </citation>
    <scope>NUCLEOTIDE SEQUENCE [LARGE SCALE GENOMIC DNA]</scope>
    <source>
        <strain evidence="1">JB008</strain>
    </source>
</reference>
<dbReference type="Pfam" id="PF08901">
    <property type="entry name" value="DUF1847"/>
    <property type="match status" value="1"/>
</dbReference>
<evidence type="ECO:0000313" key="2">
    <source>
        <dbReference type="Proteomes" id="UP001221217"/>
    </source>
</evidence>
<dbReference type="Proteomes" id="UP001221217">
    <property type="component" value="Unassembled WGS sequence"/>
</dbReference>
<protein>
    <submittedName>
        <fullName evidence="1">DUF1847 domain-containing protein</fullName>
    </submittedName>
</protein>
<organism evidence="1 2">
    <name type="scientific">Candidatus Thalassospirochaeta sargassi</name>
    <dbReference type="NCBI Taxonomy" id="3119039"/>
    <lineage>
        <taxon>Bacteria</taxon>
        <taxon>Pseudomonadati</taxon>
        <taxon>Spirochaetota</taxon>
        <taxon>Spirochaetia</taxon>
        <taxon>Spirochaetales</taxon>
        <taxon>Spirochaetaceae</taxon>
        <taxon>Candidatus Thalassospirochaeta</taxon>
    </lineage>
</organism>
<accession>A0AAJ1MKJ0</accession>
<name>A0AAJ1MKJ0_9SPIO</name>